<evidence type="ECO:0000313" key="2">
    <source>
        <dbReference type="EMBL" id="RYQ86179.1"/>
    </source>
</evidence>
<gene>
    <name evidence="2" type="ORF">Ahy_B10g105861</name>
</gene>
<protein>
    <submittedName>
        <fullName evidence="2">Uncharacterized protein</fullName>
    </submittedName>
</protein>
<organism evidence="2 3">
    <name type="scientific">Arachis hypogaea</name>
    <name type="common">Peanut</name>
    <dbReference type="NCBI Taxonomy" id="3818"/>
    <lineage>
        <taxon>Eukaryota</taxon>
        <taxon>Viridiplantae</taxon>
        <taxon>Streptophyta</taxon>
        <taxon>Embryophyta</taxon>
        <taxon>Tracheophyta</taxon>
        <taxon>Spermatophyta</taxon>
        <taxon>Magnoliopsida</taxon>
        <taxon>eudicotyledons</taxon>
        <taxon>Gunneridae</taxon>
        <taxon>Pentapetalae</taxon>
        <taxon>rosids</taxon>
        <taxon>fabids</taxon>
        <taxon>Fabales</taxon>
        <taxon>Fabaceae</taxon>
        <taxon>Papilionoideae</taxon>
        <taxon>50 kb inversion clade</taxon>
        <taxon>dalbergioids sensu lato</taxon>
        <taxon>Dalbergieae</taxon>
        <taxon>Pterocarpus clade</taxon>
        <taxon>Arachis</taxon>
    </lineage>
</organism>
<keyword evidence="1" id="KW-0812">Transmembrane</keyword>
<dbReference type="AlphaFoldDB" id="A0A444X921"/>
<dbReference type="EMBL" id="SDMP01000020">
    <property type="protein sequence ID" value="RYQ86179.1"/>
    <property type="molecule type" value="Genomic_DNA"/>
</dbReference>
<reference evidence="2 3" key="1">
    <citation type="submission" date="2019-01" db="EMBL/GenBank/DDBJ databases">
        <title>Sequencing of cultivated peanut Arachis hypogaea provides insights into genome evolution and oil improvement.</title>
        <authorList>
            <person name="Chen X."/>
        </authorList>
    </citation>
    <scope>NUCLEOTIDE SEQUENCE [LARGE SCALE GENOMIC DNA]</scope>
    <source>
        <strain evidence="3">cv. Fuhuasheng</strain>
        <tissue evidence="2">Leaves</tissue>
    </source>
</reference>
<keyword evidence="1" id="KW-1133">Transmembrane helix</keyword>
<dbReference type="Proteomes" id="UP000289738">
    <property type="component" value="Chromosome B10"/>
</dbReference>
<accession>A0A444X921</accession>
<sequence length="77" mass="8727">MGLGIAEDFESDRDLYSLCVLIIGISCSKMMMMMMKHVRSLLIPVTPGRSYIASSIIEDDPQNKHRHAADYYSFIRG</sequence>
<name>A0A444X921_ARAHY</name>
<keyword evidence="1" id="KW-0472">Membrane</keyword>
<keyword evidence="3" id="KW-1185">Reference proteome</keyword>
<evidence type="ECO:0000256" key="1">
    <source>
        <dbReference type="SAM" id="Phobius"/>
    </source>
</evidence>
<feature type="transmembrane region" description="Helical" evidence="1">
    <location>
        <begin position="15"/>
        <end position="32"/>
    </location>
</feature>
<comment type="caution">
    <text evidence="2">The sequence shown here is derived from an EMBL/GenBank/DDBJ whole genome shotgun (WGS) entry which is preliminary data.</text>
</comment>
<proteinExistence type="predicted"/>
<evidence type="ECO:0000313" key="3">
    <source>
        <dbReference type="Proteomes" id="UP000289738"/>
    </source>
</evidence>